<evidence type="ECO:0000313" key="2">
    <source>
        <dbReference type="EMBL" id="PIL31478.1"/>
    </source>
</evidence>
<sequence length="142" mass="15816">MASSSPLPFDPSRLPSYRSSHVGRFHPYPRGGPRRGQDALMQTVDYRTADRTPGLDTIPEEPEPVHLSPLAHQEIPDGDVSFFELDHPVVGDASYFDRGVRVENAGEKTRLTAITHILTALRRRSLALLASMNVLKSGRWTK</sequence>
<dbReference type="EMBL" id="AYKW01000012">
    <property type="protein sequence ID" value="PIL31478.1"/>
    <property type="molecule type" value="Genomic_DNA"/>
</dbReference>
<comment type="caution">
    <text evidence="2">The sequence shown here is derived from an EMBL/GenBank/DDBJ whole genome shotgun (WGS) entry which is preliminary data.</text>
</comment>
<accession>A0A2G8SD14</accession>
<dbReference type="Proteomes" id="UP000230002">
    <property type="component" value="Unassembled WGS sequence"/>
</dbReference>
<gene>
    <name evidence="2" type="ORF">GSI_06180</name>
</gene>
<feature type="region of interest" description="Disordered" evidence="1">
    <location>
        <begin position="1"/>
        <end position="38"/>
    </location>
</feature>
<keyword evidence="3" id="KW-1185">Reference proteome</keyword>
<dbReference type="OrthoDB" id="2637024at2759"/>
<evidence type="ECO:0000256" key="1">
    <source>
        <dbReference type="SAM" id="MobiDB-lite"/>
    </source>
</evidence>
<evidence type="ECO:0000313" key="3">
    <source>
        <dbReference type="Proteomes" id="UP000230002"/>
    </source>
</evidence>
<reference evidence="2 3" key="1">
    <citation type="journal article" date="2015" name="Sci. Rep.">
        <title>Chromosome-level genome map provides insights into diverse defense mechanisms in the medicinal fungus Ganoderma sinense.</title>
        <authorList>
            <person name="Zhu Y."/>
            <person name="Xu J."/>
            <person name="Sun C."/>
            <person name="Zhou S."/>
            <person name="Xu H."/>
            <person name="Nelson D.R."/>
            <person name="Qian J."/>
            <person name="Song J."/>
            <person name="Luo H."/>
            <person name="Xiang L."/>
            <person name="Li Y."/>
            <person name="Xu Z."/>
            <person name="Ji A."/>
            <person name="Wang L."/>
            <person name="Lu S."/>
            <person name="Hayward A."/>
            <person name="Sun W."/>
            <person name="Li X."/>
            <person name="Schwartz D.C."/>
            <person name="Wang Y."/>
            <person name="Chen S."/>
        </authorList>
    </citation>
    <scope>NUCLEOTIDE SEQUENCE [LARGE SCALE GENOMIC DNA]</scope>
    <source>
        <strain evidence="2 3">ZZ0214-1</strain>
    </source>
</reference>
<proteinExistence type="predicted"/>
<protein>
    <submittedName>
        <fullName evidence="2">Uncharacterized protein</fullName>
    </submittedName>
</protein>
<name>A0A2G8SD14_9APHY</name>
<organism evidence="2 3">
    <name type="scientific">Ganoderma sinense ZZ0214-1</name>
    <dbReference type="NCBI Taxonomy" id="1077348"/>
    <lineage>
        <taxon>Eukaryota</taxon>
        <taxon>Fungi</taxon>
        <taxon>Dikarya</taxon>
        <taxon>Basidiomycota</taxon>
        <taxon>Agaricomycotina</taxon>
        <taxon>Agaricomycetes</taxon>
        <taxon>Polyporales</taxon>
        <taxon>Polyporaceae</taxon>
        <taxon>Ganoderma</taxon>
    </lineage>
</organism>
<dbReference type="AlphaFoldDB" id="A0A2G8SD14"/>